<name>Q1QXS6_CHRI1</name>
<dbReference type="HOGENOM" id="CLU_1657718_0_0_6"/>
<accession>Q1QXS6</accession>
<dbReference type="InterPro" id="IPR019289">
    <property type="entry name" value="Phage_tail_E/E"/>
</dbReference>
<organism evidence="2 3">
    <name type="scientific">Chromohalobacter israelensis (strain ATCC BAA-138 / DSM 3043 / CIP 106854 / NCIMB 13768 / 1H11)</name>
    <name type="common">Chromohalobacter salexigens</name>
    <dbReference type="NCBI Taxonomy" id="290398"/>
    <lineage>
        <taxon>Bacteria</taxon>
        <taxon>Pseudomonadati</taxon>
        <taxon>Pseudomonadota</taxon>
        <taxon>Gammaproteobacteria</taxon>
        <taxon>Oceanospirillales</taxon>
        <taxon>Halomonadaceae</taxon>
        <taxon>Chromohalobacter</taxon>
    </lineage>
</organism>
<dbReference type="GeneID" id="95336142"/>
<keyword evidence="1" id="KW-0812">Transmembrane</keyword>
<dbReference type="KEGG" id="csa:Csal_1377"/>
<evidence type="ECO:0000256" key="1">
    <source>
        <dbReference type="SAM" id="Phobius"/>
    </source>
</evidence>
<proteinExistence type="predicted"/>
<dbReference type="Pfam" id="PF10109">
    <property type="entry name" value="Phage_TAC_7"/>
    <property type="match status" value="1"/>
</dbReference>
<dbReference type="Proteomes" id="UP000000239">
    <property type="component" value="Chromosome"/>
</dbReference>
<evidence type="ECO:0000313" key="2">
    <source>
        <dbReference type="EMBL" id="ABE58732.1"/>
    </source>
</evidence>
<dbReference type="AlphaFoldDB" id="Q1QXS6"/>
<feature type="transmembrane region" description="Helical" evidence="1">
    <location>
        <begin position="31"/>
        <end position="50"/>
    </location>
</feature>
<dbReference type="RefSeq" id="WP_011506678.1">
    <property type="nucleotide sequence ID" value="NC_007963.1"/>
</dbReference>
<protein>
    <submittedName>
        <fullName evidence="2">Phage tail E</fullName>
    </submittedName>
</protein>
<gene>
    <name evidence="2" type="ordered locus">Csal_1377</name>
</gene>
<keyword evidence="3" id="KW-1185">Reference proteome</keyword>
<evidence type="ECO:0000313" key="3">
    <source>
        <dbReference type="Proteomes" id="UP000000239"/>
    </source>
</evidence>
<reference evidence="2 3" key="1">
    <citation type="journal article" date="2011" name="Stand. Genomic Sci.">
        <title>Complete genome sequence of the halophilic and highly halotolerant Chromohalobacter salexigens type strain (1H11(T)).</title>
        <authorList>
            <person name="Copeland A."/>
            <person name="O'Connor K."/>
            <person name="Lucas S."/>
            <person name="Lapidus A."/>
            <person name="Berry K.W."/>
            <person name="Detter J.C."/>
            <person name="Del Rio T.G."/>
            <person name="Hammon N."/>
            <person name="Dalin E."/>
            <person name="Tice H."/>
            <person name="Pitluck S."/>
            <person name="Bruce D."/>
            <person name="Goodwin L."/>
            <person name="Han C."/>
            <person name="Tapia R."/>
            <person name="Saunders E."/>
            <person name="Schmutz J."/>
            <person name="Brettin T."/>
            <person name="Larimer F."/>
            <person name="Land M."/>
            <person name="Hauser L."/>
            <person name="Vargas C."/>
            <person name="Nieto J.J."/>
            <person name="Kyrpides N.C."/>
            <person name="Ivanova N."/>
            <person name="Goker M."/>
            <person name="Klenk H.P."/>
            <person name="Csonka L.N."/>
            <person name="Woyke T."/>
        </authorList>
    </citation>
    <scope>NUCLEOTIDE SEQUENCE [LARGE SCALE GENOMIC DNA]</scope>
    <source>
        <strain evidence="3">ATCC BAA-138 / DSM 3043 / CIP 106854 / NCIMB 13768 / 1H11</strain>
    </source>
</reference>
<feature type="transmembrane region" description="Helical" evidence="1">
    <location>
        <begin position="7"/>
        <end position="25"/>
    </location>
</feature>
<keyword evidence="1" id="KW-0472">Membrane</keyword>
<sequence>MNVTRGVCCALLTIIAMWIYLIGLIEGLPRWVNGIPVVLVYFIASGARLPHITWRKIMTKAQVAQAITTTVELDTPIKRGETEISEVTLRKPSAGELRGVNLADVLQMQTDALMTLIPRLSTPSLTAPEVRHMDPADLVQCGGEVAGFLISKRAKGEDA</sequence>
<dbReference type="eggNOG" id="ENOG5032YUV">
    <property type="taxonomic scope" value="Bacteria"/>
</dbReference>
<dbReference type="EMBL" id="CP000285">
    <property type="protein sequence ID" value="ABE58732.1"/>
    <property type="molecule type" value="Genomic_DNA"/>
</dbReference>
<dbReference type="STRING" id="290398.Csal_1377"/>
<keyword evidence="1" id="KW-1133">Transmembrane helix</keyword>